<organism evidence="1 2">
    <name type="scientific">Araneus ventricosus</name>
    <name type="common">Orbweaver spider</name>
    <name type="synonym">Epeira ventricosa</name>
    <dbReference type="NCBI Taxonomy" id="182803"/>
    <lineage>
        <taxon>Eukaryota</taxon>
        <taxon>Metazoa</taxon>
        <taxon>Ecdysozoa</taxon>
        <taxon>Arthropoda</taxon>
        <taxon>Chelicerata</taxon>
        <taxon>Arachnida</taxon>
        <taxon>Araneae</taxon>
        <taxon>Araneomorphae</taxon>
        <taxon>Entelegynae</taxon>
        <taxon>Araneoidea</taxon>
        <taxon>Araneidae</taxon>
        <taxon>Araneus</taxon>
    </lineage>
</organism>
<keyword evidence="2" id="KW-1185">Reference proteome</keyword>
<dbReference type="AlphaFoldDB" id="A0A4Y2CR65"/>
<evidence type="ECO:0000313" key="2">
    <source>
        <dbReference type="Proteomes" id="UP000499080"/>
    </source>
</evidence>
<proteinExistence type="predicted"/>
<evidence type="ECO:0000313" key="1">
    <source>
        <dbReference type="EMBL" id="GBM06158.1"/>
    </source>
</evidence>
<gene>
    <name evidence="1" type="ORF">AVEN_167053_1</name>
</gene>
<accession>A0A4Y2CR65</accession>
<comment type="caution">
    <text evidence="1">The sequence shown here is derived from an EMBL/GenBank/DDBJ whole genome shotgun (WGS) entry which is preliminary data.</text>
</comment>
<dbReference type="Proteomes" id="UP000499080">
    <property type="component" value="Unassembled WGS sequence"/>
</dbReference>
<protein>
    <submittedName>
        <fullName evidence="1">Uncharacterized protein</fullName>
    </submittedName>
</protein>
<sequence length="200" mass="22485">MFYLELNVGLVRSRPYSTNSTLYRINPTFVTQIPSRRQGFYVLFCWTPEVVRKREAALGGIVKRRARLYIGTPVIPVFSESEKIGREGPVPCDKLEELSRSVMISKPYFLYDFVCGAANNAIIPTTLPLGQGSLLEILFCTASGKGNREQCCLRRRNCLFGLFLFPQVPYVGFNPTQPVDTSVVQRVLNGSGYWAIGFLV</sequence>
<reference evidence="1 2" key="1">
    <citation type="journal article" date="2019" name="Sci. Rep.">
        <title>Orb-weaving spider Araneus ventricosus genome elucidates the spidroin gene catalogue.</title>
        <authorList>
            <person name="Kono N."/>
            <person name="Nakamura H."/>
            <person name="Ohtoshi R."/>
            <person name="Moran D.A.P."/>
            <person name="Shinohara A."/>
            <person name="Yoshida Y."/>
            <person name="Fujiwara M."/>
            <person name="Mori M."/>
            <person name="Tomita M."/>
            <person name="Arakawa K."/>
        </authorList>
    </citation>
    <scope>NUCLEOTIDE SEQUENCE [LARGE SCALE GENOMIC DNA]</scope>
</reference>
<name>A0A4Y2CR65_ARAVE</name>
<dbReference type="EMBL" id="BGPR01000224">
    <property type="protein sequence ID" value="GBM06158.1"/>
    <property type="molecule type" value="Genomic_DNA"/>
</dbReference>